<accession>A0A1X7A1M5</accession>
<evidence type="ECO:0000256" key="4">
    <source>
        <dbReference type="ARBA" id="ARBA00023163"/>
    </source>
</evidence>
<dbReference type="SUPFAM" id="SSF46785">
    <property type="entry name" value="Winged helix' DNA-binding domain"/>
    <property type="match status" value="1"/>
</dbReference>
<evidence type="ECO:0000256" key="1">
    <source>
        <dbReference type="ARBA" id="ARBA00009437"/>
    </source>
</evidence>
<dbReference type="OrthoDB" id="9813056at2"/>
<dbReference type="InterPro" id="IPR005119">
    <property type="entry name" value="LysR_subst-bd"/>
</dbReference>
<dbReference type="AlphaFoldDB" id="A0A1X7A1M5"/>
<keyword evidence="4" id="KW-0804">Transcription</keyword>
<dbReference type="Gene3D" id="1.10.10.10">
    <property type="entry name" value="Winged helix-like DNA-binding domain superfamily/Winged helix DNA-binding domain"/>
    <property type="match status" value="1"/>
</dbReference>
<dbReference type="GO" id="GO:0003700">
    <property type="term" value="F:DNA-binding transcription factor activity"/>
    <property type="evidence" value="ECO:0007669"/>
    <property type="project" value="InterPro"/>
</dbReference>
<dbReference type="PANTHER" id="PTHR30537">
    <property type="entry name" value="HTH-TYPE TRANSCRIPTIONAL REGULATOR"/>
    <property type="match status" value="1"/>
</dbReference>
<evidence type="ECO:0000259" key="5">
    <source>
        <dbReference type="PROSITE" id="PS50931"/>
    </source>
</evidence>
<dbReference type="Proteomes" id="UP000193778">
    <property type="component" value="Unassembled WGS sequence"/>
</dbReference>
<proteinExistence type="inferred from homology"/>
<evidence type="ECO:0000313" key="6">
    <source>
        <dbReference type="EMBL" id="SLN67483.1"/>
    </source>
</evidence>
<dbReference type="Pfam" id="PF03466">
    <property type="entry name" value="LysR_substrate"/>
    <property type="match status" value="1"/>
</dbReference>
<comment type="similarity">
    <text evidence="1">Belongs to the LysR transcriptional regulatory family.</text>
</comment>
<feature type="domain" description="HTH lysR-type" evidence="5">
    <location>
        <begin position="6"/>
        <end position="63"/>
    </location>
</feature>
<dbReference type="InterPro" id="IPR000847">
    <property type="entry name" value="LysR_HTH_N"/>
</dbReference>
<dbReference type="InterPro" id="IPR058163">
    <property type="entry name" value="LysR-type_TF_proteobact-type"/>
</dbReference>
<dbReference type="EMBL" id="FWFP01000010">
    <property type="protein sequence ID" value="SLN67483.1"/>
    <property type="molecule type" value="Genomic_DNA"/>
</dbReference>
<dbReference type="GO" id="GO:0043565">
    <property type="term" value="F:sequence-specific DNA binding"/>
    <property type="evidence" value="ECO:0007669"/>
    <property type="project" value="TreeGrafter"/>
</dbReference>
<keyword evidence="3" id="KW-0238">DNA-binding</keyword>
<dbReference type="RefSeq" id="WP_085823863.1">
    <property type="nucleotide sequence ID" value="NZ_FWFP01000010.1"/>
</dbReference>
<reference evidence="7" key="1">
    <citation type="submission" date="2017-03" db="EMBL/GenBank/DDBJ databases">
        <authorList>
            <person name="Rodrigo-Torres L."/>
            <person name="Arahal R.D."/>
            <person name="Lucena T."/>
        </authorList>
    </citation>
    <scope>NUCLEOTIDE SEQUENCE [LARGE SCALE GENOMIC DNA]</scope>
    <source>
        <strain evidence="7">CECT 8411</strain>
    </source>
</reference>
<keyword evidence="7" id="KW-1185">Reference proteome</keyword>
<dbReference type="GO" id="GO:0006351">
    <property type="term" value="P:DNA-templated transcription"/>
    <property type="evidence" value="ECO:0007669"/>
    <property type="project" value="TreeGrafter"/>
</dbReference>
<dbReference type="Pfam" id="PF00126">
    <property type="entry name" value="HTH_1"/>
    <property type="match status" value="1"/>
</dbReference>
<organism evidence="6 7">
    <name type="scientific">Ruegeria meonggei</name>
    <dbReference type="NCBI Taxonomy" id="1446476"/>
    <lineage>
        <taxon>Bacteria</taxon>
        <taxon>Pseudomonadati</taxon>
        <taxon>Pseudomonadota</taxon>
        <taxon>Alphaproteobacteria</taxon>
        <taxon>Rhodobacterales</taxon>
        <taxon>Roseobacteraceae</taxon>
        <taxon>Ruegeria</taxon>
    </lineage>
</organism>
<dbReference type="PRINTS" id="PR00039">
    <property type="entry name" value="HTHLYSR"/>
</dbReference>
<evidence type="ECO:0000256" key="2">
    <source>
        <dbReference type="ARBA" id="ARBA00023015"/>
    </source>
</evidence>
<dbReference type="InterPro" id="IPR036388">
    <property type="entry name" value="WH-like_DNA-bd_sf"/>
</dbReference>
<name>A0A1X7A1M5_9RHOB</name>
<dbReference type="InterPro" id="IPR036390">
    <property type="entry name" value="WH_DNA-bd_sf"/>
</dbReference>
<evidence type="ECO:0000256" key="3">
    <source>
        <dbReference type="ARBA" id="ARBA00023125"/>
    </source>
</evidence>
<protein>
    <submittedName>
        <fullName evidence="6">Glycine cleavage system transcriptional activator</fullName>
    </submittedName>
</protein>
<keyword evidence="2" id="KW-0805">Transcription regulation</keyword>
<evidence type="ECO:0000313" key="7">
    <source>
        <dbReference type="Proteomes" id="UP000193778"/>
    </source>
</evidence>
<dbReference type="SUPFAM" id="SSF53850">
    <property type="entry name" value="Periplasmic binding protein-like II"/>
    <property type="match status" value="1"/>
</dbReference>
<sequence>MPAKPINLTWLRSFEAAARHMNFTDASVELGLTQTAVSLHIRSLEQQINNNLFHRRARHLTLTELGQAYATTVRQAFADIDLVSASLFGPIAARTITIKAPISTAALWLSPRLPEFRQEHPGIDLRVVTNIWTEATNLEGVDVELRLGRGDWTDAQSEKLSDETIIPICAANSKKKVRQAKDFLHGPLIHILGHEGNWERYFGANGCSMLPEVPQYFMDTTISALQLVASGGGYATVLSRLVEKQGGLTSGITPVGRPIPFPDAHYLMRRPSKRVTRPEVDLFEAWLRDQFASGNVS</sequence>
<dbReference type="Gene3D" id="3.40.190.10">
    <property type="entry name" value="Periplasmic binding protein-like II"/>
    <property type="match status" value="2"/>
</dbReference>
<gene>
    <name evidence="6" type="primary">gcvA_14</name>
    <name evidence="6" type="ORF">RUM8411_03407</name>
</gene>
<dbReference type="PANTHER" id="PTHR30537:SF26">
    <property type="entry name" value="GLYCINE CLEAVAGE SYSTEM TRANSCRIPTIONAL ACTIVATOR"/>
    <property type="match status" value="1"/>
</dbReference>
<dbReference type="PROSITE" id="PS50931">
    <property type="entry name" value="HTH_LYSR"/>
    <property type="match status" value="1"/>
</dbReference>